<name>A0A5P1E230_ASPOF</name>
<gene>
    <name evidence="2" type="ORF">A4U43_C10F11460</name>
</gene>
<dbReference type="EMBL" id="CM007390">
    <property type="protein sequence ID" value="ONK56671.1"/>
    <property type="molecule type" value="Genomic_DNA"/>
</dbReference>
<accession>A0A5P1E230</accession>
<reference evidence="3" key="1">
    <citation type="journal article" date="2017" name="Nat. Commun.">
        <title>The asparagus genome sheds light on the origin and evolution of a young Y chromosome.</title>
        <authorList>
            <person name="Harkess A."/>
            <person name="Zhou J."/>
            <person name="Xu C."/>
            <person name="Bowers J.E."/>
            <person name="Van der Hulst R."/>
            <person name="Ayyampalayam S."/>
            <person name="Mercati F."/>
            <person name="Riccardi P."/>
            <person name="McKain M.R."/>
            <person name="Kakrana A."/>
            <person name="Tang H."/>
            <person name="Ray J."/>
            <person name="Groenendijk J."/>
            <person name="Arikit S."/>
            <person name="Mathioni S.M."/>
            <person name="Nakano M."/>
            <person name="Shan H."/>
            <person name="Telgmann-Rauber A."/>
            <person name="Kanno A."/>
            <person name="Yue Z."/>
            <person name="Chen H."/>
            <person name="Li W."/>
            <person name="Chen Y."/>
            <person name="Xu X."/>
            <person name="Zhang Y."/>
            <person name="Luo S."/>
            <person name="Chen H."/>
            <person name="Gao J."/>
            <person name="Mao Z."/>
            <person name="Pires J.C."/>
            <person name="Luo M."/>
            <person name="Kudrna D."/>
            <person name="Wing R.A."/>
            <person name="Meyers B.C."/>
            <person name="Yi K."/>
            <person name="Kong H."/>
            <person name="Lavrijsen P."/>
            <person name="Sunseri F."/>
            <person name="Falavigna A."/>
            <person name="Ye Y."/>
            <person name="Leebens-Mack J.H."/>
            <person name="Chen G."/>
        </authorList>
    </citation>
    <scope>NUCLEOTIDE SEQUENCE [LARGE SCALE GENOMIC DNA]</scope>
    <source>
        <strain evidence="3">cv. DH0086</strain>
    </source>
</reference>
<proteinExistence type="predicted"/>
<evidence type="ECO:0000313" key="3">
    <source>
        <dbReference type="Proteomes" id="UP000243459"/>
    </source>
</evidence>
<dbReference type="Gramene" id="ONK56671">
    <property type="protein sequence ID" value="ONK56671"/>
    <property type="gene ID" value="A4U43_C10F11460"/>
</dbReference>
<feature type="region of interest" description="Disordered" evidence="1">
    <location>
        <begin position="1"/>
        <end position="20"/>
    </location>
</feature>
<evidence type="ECO:0000313" key="2">
    <source>
        <dbReference type="EMBL" id="ONK56671.1"/>
    </source>
</evidence>
<keyword evidence="3" id="KW-1185">Reference proteome</keyword>
<dbReference type="AlphaFoldDB" id="A0A5P1E230"/>
<sequence length="134" mass="14506">MSSKEISWTPPPQSRPHATSSFSNILPSVSFSSILRLTSSASVARSCARQTFRPGRELKPSGGLAHVRKTVFMGHRGSSAGSRSPAIASLVSLELESQKPIFPIVVDGLPCTSSHCRRPSWWSQLPSTLLCLLF</sequence>
<dbReference type="Proteomes" id="UP000243459">
    <property type="component" value="Chromosome 10"/>
</dbReference>
<protein>
    <submittedName>
        <fullName evidence="2">Uncharacterized protein</fullName>
    </submittedName>
</protein>
<evidence type="ECO:0000256" key="1">
    <source>
        <dbReference type="SAM" id="MobiDB-lite"/>
    </source>
</evidence>
<organism evidence="2 3">
    <name type="scientific">Asparagus officinalis</name>
    <name type="common">Garden asparagus</name>
    <dbReference type="NCBI Taxonomy" id="4686"/>
    <lineage>
        <taxon>Eukaryota</taxon>
        <taxon>Viridiplantae</taxon>
        <taxon>Streptophyta</taxon>
        <taxon>Embryophyta</taxon>
        <taxon>Tracheophyta</taxon>
        <taxon>Spermatophyta</taxon>
        <taxon>Magnoliopsida</taxon>
        <taxon>Liliopsida</taxon>
        <taxon>Asparagales</taxon>
        <taxon>Asparagaceae</taxon>
        <taxon>Asparagoideae</taxon>
        <taxon>Asparagus</taxon>
    </lineage>
</organism>